<proteinExistence type="predicted"/>
<name>A0ACC3S4W5_9PEZI</name>
<gene>
    <name evidence="1" type="ORF">M8818_007261</name>
</gene>
<organism evidence="1 2">
    <name type="scientific">Zalaria obscura</name>
    <dbReference type="NCBI Taxonomy" id="2024903"/>
    <lineage>
        <taxon>Eukaryota</taxon>
        <taxon>Fungi</taxon>
        <taxon>Dikarya</taxon>
        <taxon>Ascomycota</taxon>
        <taxon>Pezizomycotina</taxon>
        <taxon>Dothideomycetes</taxon>
        <taxon>Dothideomycetidae</taxon>
        <taxon>Dothideales</taxon>
        <taxon>Zalariaceae</taxon>
        <taxon>Zalaria</taxon>
    </lineage>
</organism>
<evidence type="ECO:0000313" key="2">
    <source>
        <dbReference type="Proteomes" id="UP001320706"/>
    </source>
</evidence>
<sequence length="168" mass="19287">MLPRAVFLRALRQSHQPTIRNLRTLARPRIQAPLQTRAASHTPPLVRWLSSKSLADEKIEEITELYATAKDEVRRQTNASPGFYARSAYCVFKQFEMAMEETESNTVYAEEDRKAAREELEKLQEAYRAVVEGPDAELAEEVKNRAGHRIRELENAVKAMEELAMNQD</sequence>
<evidence type="ECO:0000313" key="1">
    <source>
        <dbReference type="EMBL" id="KAK8196108.1"/>
    </source>
</evidence>
<keyword evidence="2" id="KW-1185">Reference proteome</keyword>
<accession>A0ACC3S4W5</accession>
<dbReference type="Proteomes" id="UP001320706">
    <property type="component" value="Unassembled WGS sequence"/>
</dbReference>
<comment type="caution">
    <text evidence="1">The sequence shown here is derived from an EMBL/GenBank/DDBJ whole genome shotgun (WGS) entry which is preliminary data.</text>
</comment>
<protein>
    <submittedName>
        <fullName evidence="1">Uncharacterized protein</fullName>
    </submittedName>
</protein>
<reference evidence="1" key="1">
    <citation type="submission" date="2024-02" db="EMBL/GenBank/DDBJ databases">
        <title>Metagenome Assembled Genome of Zalaria obscura JY119.</title>
        <authorList>
            <person name="Vighnesh L."/>
            <person name="Jagadeeshwari U."/>
            <person name="Venkata Ramana C."/>
            <person name="Sasikala C."/>
        </authorList>
    </citation>
    <scope>NUCLEOTIDE SEQUENCE</scope>
    <source>
        <strain evidence="1">JY119</strain>
    </source>
</reference>
<dbReference type="EMBL" id="JAMKPW020000042">
    <property type="protein sequence ID" value="KAK8196108.1"/>
    <property type="molecule type" value="Genomic_DNA"/>
</dbReference>